<feature type="transmembrane region" description="Helical" evidence="1">
    <location>
        <begin position="9"/>
        <end position="28"/>
    </location>
</feature>
<keyword evidence="1" id="KW-1133">Transmembrane helix</keyword>
<dbReference type="Pfam" id="PF01569">
    <property type="entry name" value="PAP2"/>
    <property type="match status" value="1"/>
</dbReference>
<dbReference type="CDD" id="cd03392">
    <property type="entry name" value="PAP2_like_2"/>
    <property type="match status" value="1"/>
</dbReference>
<dbReference type="PANTHER" id="PTHR14969">
    <property type="entry name" value="SPHINGOSINE-1-PHOSPHATE PHOSPHOHYDROLASE"/>
    <property type="match status" value="1"/>
</dbReference>
<organism evidence="3 4">
    <name type="scientific">Limnoraphis robusta CS-951</name>
    <dbReference type="NCBI Taxonomy" id="1637645"/>
    <lineage>
        <taxon>Bacteria</taxon>
        <taxon>Bacillati</taxon>
        <taxon>Cyanobacteriota</taxon>
        <taxon>Cyanophyceae</taxon>
        <taxon>Oscillatoriophycideae</taxon>
        <taxon>Oscillatoriales</taxon>
        <taxon>Sirenicapillariaceae</taxon>
        <taxon>Limnoraphis</taxon>
    </lineage>
</organism>
<dbReference type="OrthoDB" id="9789113at2"/>
<dbReference type="Gene3D" id="1.20.144.10">
    <property type="entry name" value="Phosphatidic acid phosphatase type 2/haloperoxidase"/>
    <property type="match status" value="2"/>
</dbReference>
<dbReference type="Proteomes" id="UP000033607">
    <property type="component" value="Unassembled WGS sequence"/>
</dbReference>
<evidence type="ECO:0000259" key="2">
    <source>
        <dbReference type="SMART" id="SM00014"/>
    </source>
</evidence>
<dbReference type="EMBL" id="LATL02000229">
    <property type="protein sequence ID" value="KKD39294.1"/>
    <property type="molecule type" value="Genomic_DNA"/>
</dbReference>
<keyword evidence="1" id="KW-0812">Transmembrane</keyword>
<name>A0A0F5YK45_9CYAN</name>
<feature type="domain" description="Phosphatidic acid phosphatase type 2/haloperoxidase" evidence="2">
    <location>
        <begin position="93"/>
        <end position="205"/>
    </location>
</feature>
<reference evidence="3 4" key="1">
    <citation type="submission" date="2015-06" db="EMBL/GenBank/DDBJ databases">
        <title>Draft genome assembly of filamentous brackish cyanobacterium Limnoraphis robusta strain CS-951.</title>
        <authorList>
            <person name="Willis A."/>
            <person name="Parks M."/>
            <person name="Burford M.A."/>
        </authorList>
    </citation>
    <scope>NUCLEOTIDE SEQUENCE [LARGE SCALE GENOMIC DNA]</scope>
    <source>
        <strain evidence="3 4">CS-951</strain>
    </source>
</reference>
<proteinExistence type="predicted"/>
<dbReference type="InterPro" id="IPR036938">
    <property type="entry name" value="PAP2/HPO_sf"/>
</dbReference>
<comment type="caution">
    <text evidence="3">The sequence shown here is derived from an EMBL/GenBank/DDBJ whole genome shotgun (WGS) entry which is preliminary data.</text>
</comment>
<gene>
    <name evidence="3" type="ORF">WN50_04180</name>
</gene>
<feature type="transmembrane region" description="Helical" evidence="1">
    <location>
        <begin position="135"/>
        <end position="154"/>
    </location>
</feature>
<feature type="transmembrane region" description="Helical" evidence="1">
    <location>
        <begin position="94"/>
        <end position="115"/>
    </location>
</feature>
<dbReference type="SUPFAM" id="SSF48317">
    <property type="entry name" value="Acid phosphatase/Vanadium-dependent haloperoxidase"/>
    <property type="match status" value="1"/>
</dbReference>
<feature type="transmembrane region" description="Helical" evidence="1">
    <location>
        <begin position="163"/>
        <end position="184"/>
    </location>
</feature>
<evidence type="ECO:0000313" key="3">
    <source>
        <dbReference type="EMBL" id="KKD39294.1"/>
    </source>
</evidence>
<keyword evidence="1" id="KW-0472">Membrane</keyword>
<sequence length="217" mass="24294">MTSQILTRLFSLVSSGLILSALSLWVFFEIAEEVLEQETKALDTAILQHFQSWHTPVLNQIFRGITVLGNPNFLILFTGVVSLILIHYKQKAKLGILAIASGGAMGLNYWLKVLFSRSRPQLWQQIVDVKFKSFPSGHAMISLVVYGIVSYYLITQFKASSKVIITLTSLLIFIIGLSRLYLGVHWPTDIIAGYAAGLVWLTACIFSLKLAEKRFNL</sequence>
<dbReference type="PATRIC" id="fig|1637645.4.peg.4500"/>
<feature type="transmembrane region" description="Helical" evidence="1">
    <location>
        <begin position="61"/>
        <end position="87"/>
    </location>
</feature>
<dbReference type="PANTHER" id="PTHR14969:SF13">
    <property type="entry name" value="AT30094P"/>
    <property type="match status" value="1"/>
</dbReference>
<feature type="transmembrane region" description="Helical" evidence="1">
    <location>
        <begin position="190"/>
        <end position="211"/>
    </location>
</feature>
<dbReference type="InterPro" id="IPR000326">
    <property type="entry name" value="PAP2/HPO"/>
</dbReference>
<dbReference type="AlphaFoldDB" id="A0A0F5YK45"/>
<evidence type="ECO:0000313" key="4">
    <source>
        <dbReference type="Proteomes" id="UP000033607"/>
    </source>
</evidence>
<accession>A0A0F5YK45</accession>
<dbReference type="SMART" id="SM00014">
    <property type="entry name" value="acidPPc"/>
    <property type="match status" value="1"/>
</dbReference>
<protein>
    <submittedName>
        <fullName evidence="3">Phosphatidic acid phosphatase</fullName>
    </submittedName>
</protein>
<evidence type="ECO:0000256" key="1">
    <source>
        <dbReference type="SAM" id="Phobius"/>
    </source>
</evidence>